<keyword evidence="4" id="KW-1185">Reference proteome</keyword>
<comment type="caution">
    <text evidence="3">The sequence shown here is derived from an EMBL/GenBank/DDBJ whole genome shotgun (WGS) entry which is preliminary data.</text>
</comment>
<evidence type="ECO:0000256" key="1">
    <source>
        <dbReference type="SAM" id="MobiDB-lite"/>
    </source>
</evidence>
<evidence type="ECO:0008006" key="5">
    <source>
        <dbReference type="Google" id="ProtNLM"/>
    </source>
</evidence>
<evidence type="ECO:0000313" key="3">
    <source>
        <dbReference type="EMBL" id="MBR0551016.1"/>
    </source>
</evidence>
<accession>A0A8T4IFI1</accession>
<keyword evidence="2" id="KW-0732">Signal</keyword>
<evidence type="ECO:0000256" key="2">
    <source>
        <dbReference type="SAM" id="SignalP"/>
    </source>
</evidence>
<feature type="region of interest" description="Disordered" evidence="1">
    <location>
        <begin position="21"/>
        <end position="40"/>
    </location>
</feature>
<dbReference type="Proteomes" id="UP000676996">
    <property type="component" value="Unassembled WGS sequence"/>
</dbReference>
<gene>
    <name evidence="3" type="ORF">J7S20_00685</name>
</gene>
<proteinExistence type="predicted"/>
<dbReference type="PROSITE" id="PS51257">
    <property type="entry name" value="PROKAR_LIPOPROTEIN"/>
    <property type="match status" value="1"/>
</dbReference>
<organism evidence="3 4">
    <name type="scientific">Stakelama marina</name>
    <dbReference type="NCBI Taxonomy" id="2826939"/>
    <lineage>
        <taxon>Bacteria</taxon>
        <taxon>Pseudomonadati</taxon>
        <taxon>Pseudomonadota</taxon>
        <taxon>Alphaproteobacteria</taxon>
        <taxon>Sphingomonadales</taxon>
        <taxon>Sphingomonadaceae</taxon>
        <taxon>Stakelama</taxon>
    </lineage>
</organism>
<evidence type="ECO:0000313" key="4">
    <source>
        <dbReference type="Proteomes" id="UP000676996"/>
    </source>
</evidence>
<dbReference type="AlphaFoldDB" id="A0A8T4IFI1"/>
<name>A0A8T4IFI1_9SPHN</name>
<feature type="chain" id="PRO_5035779703" description="Lipoprotein" evidence="2">
    <location>
        <begin position="24"/>
        <end position="117"/>
    </location>
</feature>
<feature type="compositionally biased region" description="Polar residues" evidence="1">
    <location>
        <begin position="21"/>
        <end position="30"/>
    </location>
</feature>
<sequence>MKPMKRLAAIALFAGLAACQQQTTEPTTAPDNGAANMAEAGTGNDVAAQMEKLPKAALNATLIRAILDAGMKCEGVTKSERLPNQDIPTWRATCQSGEAHLIQVSPDGTAHVISRTN</sequence>
<reference evidence="3" key="1">
    <citation type="submission" date="2021-04" db="EMBL/GenBank/DDBJ databases">
        <title>Ouciella asimina sp. nov., isolated from the surface seawater in the hydrothermal field of Okinawa Trough.</title>
        <authorList>
            <person name="Shuang W."/>
        </authorList>
    </citation>
    <scope>NUCLEOTIDE SEQUENCE</scope>
    <source>
        <strain evidence="3">LXI357</strain>
    </source>
</reference>
<protein>
    <recommendedName>
        <fullName evidence="5">Lipoprotein</fullName>
    </recommendedName>
</protein>
<feature type="signal peptide" evidence="2">
    <location>
        <begin position="1"/>
        <end position="23"/>
    </location>
</feature>
<dbReference type="EMBL" id="JAGRQC010000001">
    <property type="protein sequence ID" value="MBR0551016.1"/>
    <property type="molecule type" value="Genomic_DNA"/>
</dbReference>